<dbReference type="Pfam" id="PF01522">
    <property type="entry name" value="Polysacc_deac_1"/>
    <property type="match status" value="1"/>
</dbReference>
<dbReference type="EC" id="3.5.1.41" evidence="20"/>
<evidence type="ECO:0000256" key="21">
    <source>
        <dbReference type="ARBA" id="ARBA00048494"/>
    </source>
</evidence>
<keyword evidence="19" id="KW-0624">Polysaccharide degradation</keyword>
<evidence type="ECO:0000256" key="5">
    <source>
        <dbReference type="ARBA" id="ARBA00022475"/>
    </source>
</evidence>
<dbReference type="EMBL" id="LT671828">
    <property type="protein sequence ID" value="SHO80003.1"/>
    <property type="molecule type" value="Genomic_DNA"/>
</dbReference>
<keyword evidence="26" id="KW-1185">Reference proteome</keyword>
<keyword evidence="12" id="KW-0146">Chitin degradation</keyword>
<dbReference type="GO" id="GO:0098552">
    <property type="term" value="C:side of membrane"/>
    <property type="evidence" value="ECO:0007669"/>
    <property type="project" value="UniProtKB-KW"/>
</dbReference>
<feature type="domain" description="NodB homology" evidence="24">
    <location>
        <begin position="156"/>
        <end position="343"/>
    </location>
</feature>
<keyword evidence="9" id="KW-0479">Metal-binding</keyword>
<dbReference type="GO" id="GO:0000272">
    <property type="term" value="P:polysaccharide catabolic process"/>
    <property type="evidence" value="ECO:0007669"/>
    <property type="project" value="UniProtKB-KW"/>
</dbReference>
<keyword evidence="11" id="KW-0378">Hydrolase</keyword>
<evidence type="ECO:0000256" key="14">
    <source>
        <dbReference type="ARBA" id="ARBA00023180"/>
    </source>
</evidence>
<evidence type="ECO:0000256" key="4">
    <source>
        <dbReference type="ARBA" id="ARBA00010973"/>
    </source>
</evidence>
<evidence type="ECO:0000256" key="7">
    <source>
        <dbReference type="ARBA" id="ARBA00022525"/>
    </source>
</evidence>
<dbReference type="PANTHER" id="PTHR10587:SF98">
    <property type="entry name" value="CHITIN DEACETYLASE"/>
    <property type="match status" value="1"/>
</dbReference>
<keyword evidence="15" id="KW-0119">Carbohydrate metabolism</keyword>
<feature type="signal peptide" evidence="23">
    <location>
        <begin position="1"/>
        <end position="19"/>
    </location>
</feature>
<dbReference type="VEuPathDB" id="FungiDB:MSYG_4358"/>
<comment type="catalytic activity">
    <reaction evidence="21">
        <text>[(1-&gt;4)-N-acetyl-beta-D-glucosaminyl](n) + n H2O = chitosan + n acetate</text>
        <dbReference type="Rhea" id="RHEA:10464"/>
        <dbReference type="Rhea" id="RHEA-COMP:9593"/>
        <dbReference type="Rhea" id="RHEA-COMP:9597"/>
        <dbReference type="ChEBI" id="CHEBI:15377"/>
        <dbReference type="ChEBI" id="CHEBI:17029"/>
        <dbReference type="ChEBI" id="CHEBI:30089"/>
        <dbReference type="ChEBI" id="CHEBI:57704"/>
        <dbReference type="EC" id="3.5.1.41"/>
    </reaction>
    <physiologicalReaction direction="left-to-right" evidence="21">
        <dbReference type="Rhea" id="RHEA:10465"/>
    </physiologicalReaction>
</comment>
<organism evidence="25 26">
    <name type="scientific">Malassezia sympodialis (strain ATCC 42132)</name>
    <name type="common">Atopic eczema-associated yeast</name>
    <dbReference type="NCBI Taxonomy" id="1230383"/>
    <lineage>
        <taxon>Eukaryota</taxon>
        <taxon>Fungi</taxon>
        <taxon>Dikarya</taxon>
        <taxon>Basidiomycota</taxon>
        <taxon>Ustilaginomycotina</taxon>
        <taxon>Malasseziomycetes</taxon>
        <taxon>Malasseziales</taxon>
        <taxon>Malasseziaceae</taxon>
        <taxon>Malassezia</taxon>
    </lineage>
</organism>
<evidence type="ECO:0000256" key="11">
    <source>
        <dbReference type="ARBA" id="ARBA00022801"/>
    </source>
</evidence>
<evidence type="ECO:0000256" key="18">
    <source>
        <dbReference type="ARBA" id="ARBA00023316"/>
    </source>
</evidence>
<keyword evidence="7" id="KW-0964">Secreted</keyword>
<evidence type="ECO:0000256" key="16">
    <source>
        <dbReference type="ARBA" id="ARBA00023285"/>
    </source>
</evidence>
<dbReference type="GO" id="GO:0005886">
    <property type="term" value="C:plasma membrane"/>
    <property type="evidence" value="ECO:0007669"/>
    <property type="project" value="UniProtKB-SubCell"/>
</dbReference>
<evidence type="ECO:0000256" key="12">
    <source>
        <dbReference type="ARBA" id="ARBA00023024"/>
    </source>
</evidence>
<keyword evidence="13" id="KW-0472">Membrane</keyword>
<dbReference type="GO" id="GO:0006032">
    <property type="term" value="P:chitin catabolic process"/>
    <property type="evidence" value="ECO:0007669"/>
    <property type="project" value="UniProtKB-KW"/>
</dbReference>
<dbReference type="Gene3D" id="3.20.20.370">
    <property type="entry name" value="Glycoside hydrolase/deacetylase"/>
    <property type="match status" value="1"/>
</dbReference>
<evidence type="ECO:0000256" key="8">
    <source>
        <dbReference type="ARBA" id="ARBA00022622"/>
    </source>
</evidence>
<gene>
    <name evidence="25" type="ORF">MSYG_4358</name>
</gene>
<evidence type="ECO:0000256" key="20">
    <source>
        <dbReference type="ARBA" id="ARBA00024056"/>
    </source>
</evidence>
<dbReference type="PANTHER" id="PTHR10587">
    <property type="entry name" value="GLYCOSYL TRANSFERASE-RELATED"/>
    <property type="match status" value="1"/>
</dbReference>
<feature type="chain" id="PRO_5012975124" description="chitin deacetylase" evidence="23">
    <location>
        <begin position="20"/>
        <end position="454"/>
    </location>
</feature>
<dbReference type="AlphaFoldDB" id="A0A1M8ACA5"/>
<evidence type="ECO:0000256" key="10">
    <source>
        <dbReference type="ARBA" id="ARBA00022729"/>
    </source>
</evidence>
<keyword evidence="17" id="KW-0449">Lipoprotein</keyword>
<reference evidence="26" key="1">
    <citation type="journal article" date="2017" name="Nucleic Acids Res.">
        <title>Proteogenomics produces comprehensive and highly accurate protein-coding gene annotation in a complete genome assembly of Malassezia sympodialis.</title>
        <authorList>
            <person name="Zhu Y."/>
            <person name="Engstroem P.G."/>
            <person name="Tellgren-Roth C."/>
            <person name="Baudo C.D."/>
            <person name="Kennell J.C."/>
            <person name="Sun S."/>
            <person name="Billmyre R.B."/>
            <person name="Schroeder M.S."/>
            <person name="Andersson A."/>
            <person name="Holm T."/>
            <person name="Sigurgeirsson B."/>
            <person name="Wu G."/>
            <person name="Sankaranarayanan S.R."/>
            <person name="Siddharthan R."/>
            <person name="Sanyal K."/>
            <person name="Lundeberg J."/>
            <person name="Nystedt B."/>
            <person name="Boekhout T."/>
            <person name="Dawson T.L. Jr."/>
            <person name="Heitman J."/>
            <person name="Scheynius A."/>
            <person name="Lehtioe J."/>
        </authorList>
    </citation>
    <scope>NUCLEOTIDE SEQUENCE [LARGE SCALE GENOMIC DNA]</scope>
    <source>
        <strain evidence="26">ATCC 42132</strain>
    </source>
</reference>
<dbReference type="PROSITE" id="PS51677">
    <property type="entry name" value="NODB"/>
    <property type="match status" value="1"/>
</dbReference>
<dbReference type="GO" id="GO:0071555">
    <property type="term" value="P:cell wall organization"/>
    <property type="evidence" value="ECO:0007669"/>
    <property type="project" value="UniProtKB-KW"/>
</dbReference>
<keyword evidence="16" id="KW-0170">Cobalt</keyword>
<name>A0A1M8ACA5_MALS4</name>
<keyword evidence="10 23" id="KW-0732">Signal</keyword>
<dbReference type="SUPFAM" id="SSF88713">
    <property type="entry name" value="Glycoside hydrolase/deacetylase"/>
    <property type="match status" value="1"/>
</dbReference>
<protein>
    <recommendedName>
        <fullName evidence="20">chitin deacetylase</fullName>
        <ecNumber evidence="20">3.5.1.41</ecNumber>
    </recommendedName>
</protein>
<keyword evidence="14" id="KW-0325">Glycoprotein</keyword>
<evidence type="ECO:0000256" key="22">
    <source>
        <dbReference type="SAM" id="MobiDB-lite"/>
    </source>
</evidence>
<evidence type="ECO:0000256" key="1">
    <source>
        <dbReference type="ARBA" id="ARBA00001941"/>
    </source>
</evidence>
<evidence type="ECO:0000256" key="6">
    <source>
        <dbReference type="ARBA" id="ARBA00022512"/>
    </source>
</evidence>
<evidence type="ECO:0000259" key="24">
    <source>
        <dbReference type="PROSITE" id="PS51677"/>
    </source>
</evidence>
<accession>A0A1M8ACA5</accession>
<evidence type="ECO:0000256" key="15">
    <source>
        <dbReference type="ARBA" id="ARBA00023277"/>
    </source>
</evidence>
<dbReference type="CDD" id="cd10952">
    <property type="entry name" value="CE4_MrCDA_like"/>
    <property type="match status" value="1"/>
</dbReference>
<evidence type="ECO:0000256" key="9">
    <source>
        <dbReference type="ARBA" id="ARBA00022723"/>
    </source>
</evidence>
<evidence type="ECO:0000313" key="25">
    <source>
        <dbReference type="EMBL" id="SHO80003.1"/>
    </source>
</evidence>
<dbReference type="InterPro" id="IPR002509">
    <property type="entry name" value="NODB_dom"/>
</dbReference>
<evidence type="ECO:0000256" key="23">
    <source>
        <dbReference type="SAM" id="SignalP"/>
    </source>
</evidence>
<keyword evidence="6" id="KW-0134">Cell wall</keyword>
<dbReference type="InterPro" id="IPR011330">
    <property type="entry name" value="Glyco_hydro/deAcase_b/a-brl"/>
</dbReference>
<dbReference type="OrthoDB" id="407355at2759"/>
<dbReference type="STRING" id="1230383.A0A1M8ACA5"/>
<dbReference type="FunFam" id="3.20.20.370:FF:000004">
    <property type="entry name" value="Related to Chitin deacetylase"/>
    <property type="match status" value="1"/>
</dbReference>
<dbReference type="GO" id="GO:0046872">
    <property type="term" value="F:metal ion binding"/>
    <property type="evidence" value="ECO:0007669"/>
    <property type="project" value="UniProtKB-KW"/>
</dbReference>
<dbReference type="OMA" id="NCTHNAL"/>
<dbReference type="GO" id="GO:0009272">
    <property type="term" value="P:fungal-type cell wall biogenesis"/>
    <property type="evidence" value="ECO:0007669"/>
    <property type="project" value="UniProtKB-ARBA"/>
</dbReference>
<evidence type="ECO:0000256" key="17">
    <source>
        <dbReference type="ARBA" id="ARBA00023288"/>
    </source>
</evidence>
<comment type="cofactor">
    <cofactor evidence="1">
        <name>Co(2+)</name>
        <dbReference type="ChEBI" id="CHEBI:48828"/>
    </cofactor>
</comment>
<comment type="subcellular location">
    <subcellularLocation>
        <location evidence="3">Cell membrane</location>
        <topology evidence="3">Lipid-anchor</topology>
        <topology evidence="3">GPI-anchor</topology>
    </subcellularLocation>
    <subcellularLocation>
        <location evidence="2">Secreted</location>
        <location evidence="2">Cell wall</location>
    </subcellularLocation>
</comment>
<evidence type="ECO:0000256" key="19">
    <source>
        <dbReference type="ARBA" id="ARBA00023326"/>
    </source>
</evidence>
<comment type="similarity">
    <text evidence="4">Belongs to the polysaccharide deacetylase family.</text>
</comment>
<evidence type="ECO:0000256" key="13">
    <source>
        <dbReference type="ARBA" id="ARBA00023136"/>
    </source>
</evidence>
<feature type="region of interest" description="Disordered" evidence="22">
    <location>
        <begin position="396"/>
        <end position="423"/>
    </location>
</feature>
<keyword evidence="5" id="KW-1003">Cell membrane</keyword>
<feature type="compositionally biased region" description="Low complexity" evidence="22">
    <location>
        <begin position="411"/>
        <end position="422"/>
    </location>
</feature>
<proteinExistence type="inferred from homology"/>
<keyword evidence="8" id="KW-0336">GPI-anchor</keyword>
<keyword evidence="18" id="KW-0961">Cell wall biogenesis/degradation</keyword>
<dbReference type="Proteomes" id="UP000186303">
    <property type="component" value="Chromosome 8"/>
</dbReference>
<evidence type="ECO:0000256" key="2">
    <source>
        <dbReference type="ARBA" id="ARBA00004191"/>
    </source>
</evidence>
<evidence type="ECO:0000256" key="3">
    <source>
        <dbReference type="ARBA" id="ARBA00004609"/>
    </source>
</evidence>
<dbReference type="GO" id="GO:0004099">
    <property type="term" value="F:chitin deacetylase activity"/>
    <property type="evidence" value="ECO:0007669"/>
    <property type="project" value="UniProtKB-EC"/>
</dbReference>
<evidence type="ECO:0000313" key="26">
    <source>
        <dbReference type="Proteomes" id="UP000186303"/>
    </source>
</evidence>
<sequence length="454" mass="49049">MQLTAKLLIAALSATYASAALHGNAERTHFRLSRREATSAADAAKMSDPTQECAKYGDQAVTQMMGKTLPKDNNPATILQGDDQANQVWQDIQNSGIIPSNVKVKPADNSGGPNMGVKNTDYDASSDPDCWWTASKCVKPKAKNIPTDLSTCPEPSTWGLSFDDGPNCSHNAFYDFLESKKLKATMFFIGINVANWPYQAQRALTDGHEVCVHTWSHHYMTTFENEQVFAELFYTLRAIKTVLGVTPTCWRPPFGDVDDRVRAIAAGLGLRTILWQEDTQDWDVVNVGQQKVEQNYQSIIDKGGNESPIVLTHELTNQTMQTFVDEYPKIEQKYKNVVPITACQNVSNPYAEDIKYPGFSDFVDGKRATGLPDINSIKATANPKFDVVPLAKQKQGFANPGQGSGSGSGSGSSNSDLSGSGSNDKNAAGIVASPAKAMITAVLAAAAVGAVVLL</sequence>
<dbReference type="InterPro" id="IPR050248">
    <property type="entry name" value="Polysacc_deacetylase_ArnD"/>
</dbReference>